<dbReference type="InterPro" id="IPR051104">
    <property type="entry name" value="FAD_monoxygenase"/>
</dbReference>
<evidence type="ECO:0000313" key="5">
    <source>
        <dbReference type="EMBL" id="RMY58761.1"/>
    </source>
</evidence>
<evidence type="ECO:0000256" key="2">
    <source>
        <dbReference type="ARBA" id="ARBA00022827"/>
    </source>
</evidence>
<accession>A0A3M7D374</accession>
<evidence type="ECO:0000313" key="6">
    <source>
        <dbReference type="Proteomes" id="UP000269276"/>
    </source>
</evidence>
<dbReference type="Proteomes" id="UP000269276">
    <property type="component" value="Unassembled WGS sequence"/>
</dbReference>
<gene>
    <name evidence="5" type="ORF">D0863_12152</name>
</gene>
<evidence type="ECO:0000256" key="4">
    <source>
        <dbReference type="SAM" id="MobiDB-lite"/>
    </source>
</evidence>
<feature type="region of interest" description="Disordered" evidence="4">
    <location>
        <begin position="132"/>
        <end position="168"/>
    </location>
</feature>
<dbReference type="EMBL" id="QWIP01000612">
    <property type="protein sequence ID" value="RMY58761.1"/>
    <property type="molecule type" value="Genomic_DNA"/>
</dbReference>
<dbReference type="PANTHER" id="PTHR46720:SF3">
    <property type="entry name" value="FAD-BINDING DOMAIN-CONTAINING PROTEIN-RELATED"/>
    <property type="match status" value="1"/>
</dbReference>
<sequence length="346" mass="38203">MRRRFIGMLRPDLYKRSLRAIPEGIIQFGKAVEKIESEPHLVRLHFRHGTASEVKFLPGADGISSILRKRFWGASPKRLHNLHVIGGYPFNDTPKANKPRKVKSSCLTQGPSKAHIAQFLARDGQVISRGCSRPGPTMIARTSPESLQRWPNRDHSKGRATLSGNAAHPTSPCATYGADMSICDGYFIGQCLAGLDLKEAIALEKPLQKYESKRLAHTSKQVQAAVNLGQMFHHEPSMLRPLRNLVLDYIWLLQSHVGEKNPREIVAQLAENVRVSSLHTSYSKTESESTEAGSWNSAAAGCCALGLITGKIVRLEAGTNMITKVVVCSFSNFATFYQIQHPRGLG</sequence>
<name>A0A3M7D374_HORWE</name>
<dbReference type="SUPFAM" id="SSF51905">
    <property type="entry name" value="FAD/NAD(P)-binding domain"/>
    <property type="match status" value="1"/>
</dbReference>
<comment type="caution">
    <text evidence="5">The sequence shown here is derived from an EMBL/GenBank/DDBJ whole genome shotgun (WGS) entry which is preliminary data.</text>
</comment>
<dbReference type="InterPro" id="IPR036188">
    <property type="entry name" value="FAD/NAD-bd_sf"/>
</dbReference>
<dbReference type="AlphaFoldDB" id="A0A3M7D374"/>
<keyword evidence="3" id="KW-0560">Oxidoreductase</keyword>
<protein>
    <recommendedName>
        <fullName evidence="7">FAD-binding domain-containing protein</fullName>
    </recommendedName>
</protein>
<proteinExistence type="predicted"/>
<evidence type="ECO:0000256" key="3">
    <source>
        <dbReference type="ARBA" id="ARBA00023002"/>
    </source>
</evidence>
<reference evidence="5 6" key="1">
    <citation type="journal article" date="2018" name="BMC Genomics">
        <title>Genomic evidence for intraspecific hybridization in a clonal and extremely halotolerant yeast.</title>
        <authorList>
            <person name="Gostincar C."/>
            <person name="Stajich J.E."/>
            <person name="Zupancic J."/>
            <person name="Zalar P."/>
            <person name="Gunde-Cimerman N."/>
        </authorList>
    </citation>
    <scope>NUCLEOTIDE SEQUENCE [LARGE SCALE GENOMIC DNA]</scope>
    <source>
        <strain evidence="5 6">EXF-2682</strain>
    </source>
</reference>
<keyword evidence="1" id="KW-0285">Flavoprotein</keyword>
<evidence type="ECO:0008006" key="7">
    <source>
        <dbReference type="Google" id="ProtNLM"/>
    </source>
</evidence>
<dbReference type="PANTHER" id="PTHR46720">
    <property type="entry name" value="HYDROXYLASE, PUTATIVE (AFU_ORTHOLOGUE AFUA_3G01460)-RELATED"/>
    <property type="match status" value="1"/>
</dbReference>
<dbReference type="GO" id="GO:0016491">
    <property type="term" value="F:oxidoreductase activity"/>
    <property type="evidence" value="ECO:0007669"/>
    <property type="project" value="UniProtKB-KW"/>
</dbReference>
<dbReference type="VEuPathDB" id="FungiDB:BTJ68_09028"/>
<evidence type="ECO:0000256" key="1">
    <source>
        <dbReference type="ARBA" id="ARBA00022630"/>
    </source>
</evidence>
<dbReference type="GO" id="GO:0044550">
    <property type="term" value="P:secondary metabolite biosynthetic process"/>
    <property type="evidence" value="ECO:0007669"/>
    <property type="project" value="TreeGrafter"/>
</dbReference>
<dbReference type="Gene3D" id="3.50.50.60">
    <property type="entry name" value="FAD/NAD(P)-binding domain"/>
    <property type="match status" value="1"/>
</dbReference>
<organism evidence="5 6">
    <name type="scientific">Hortaea werneckii</name>
    <name type="common">Black yeast</name>
    <name type="synonym">Cladosporium werneckii</name>
    <dbReference type="NCBI Taxonomy" id="91943"/>
    <lineage>
        <taxon>Eukaryota</taxon>
        <taxon>Fungi</taxon>
        <taxon>Dikarya</taxon>
        <taxon>Ascomycota</taxon>
        <taxon>Pezizomycotina</taxon>
        <taxon>Dothideomycetes</taxon>
        <taxon>Dothideomycetidae</taxon>
        <taxon>Mycosphaerellales</taxon>
        <taxon>Teratosphaeriaceae</taxon>
        <taxon>Hortaea</taxon>
    </lineage>
</organism>
<dbReference type="OrthoDB" id="47494at2759"/>
<keyword evidence="2" id="KW-0274">FAD</keyword>